<reference evidence="2 3" key="1">
    <citation type="submission" date="2020-02" db="EMBL/GenBank/DDBJ databases">
        <authorList>
            <person name="Ferguson B K."/>
        </authorList>
    </citation>
    <scope>NUCLEOTIDE SEQUENCE [LARGE SCALE GENOMIC DNA]</scope>
</reference>
<evidence type="ECO:0000256" key="1">
    <source>
        <dbReference type="SAM" id="MobiDB-lite"/>
    </source>
</evidence>
<feature type="non-terminal residue" evidence="2">
    <location>
        <position position="75"/>
    </location>
</feature>
<evidence type="ECO:0000313" key="3">
    <source>
        <dbReference type="Proteomes" id="UP000479000"/>
    </source>
</evidence>
<feature type="region of interest" description="Disordered" evidence="1">
    <location>
        <begin position="1"/>
        <end position="24"/>
    </location>
</feature>
<proteinExistence type="predicted"/>
<protein>
    <submittedName>
        <fullName evidence="2">Uncharacterized protein</fullName>
    </submittedName>
</protein>
<name>A0A6H5FZ12_9HEMI</name>
<dbReference type="AlphaFoldDB" id="A0A6H5FZ12"/>
<sequence>MTWKGLARGRPQMRKLGSANLSKETDLRECRSERKCRTFKTCHSSSELWSRERLRPANDGGYWNSSIHSRPNMTR</sequence>
<organism evidence="2 3">
    <name type="scientific">Nesidiocoris tenuis</name>
    <dbReference type="NCBI Taxonomy" id="355587"/>
    <lineage>
        <taxon>Eukaryota</taxon>
        <taxon>Metazoa</taxon>
        <taxon>Ecdysozoa</taxon>
        <taxon>Arthropoda</taxon>
        <taxon>Hexapoda</taxon>
        <taxon>Insecta</taxon>
        <taxon>Pterygota</taxon>
        <taxon>Neoptera</taxon>
        <taxon>Paraneoptera</taxon>
        <taxon>Hemiptera</taxon>
        <taxon>Heteroptera</taxon>
        <taxon>Panheteroptera</taxon>
        <taxon>Cimicomorpha</taxon>
        <taxon>Miridae</taxon>
        <taxon>Dicyphina</taxon>
        <taxon>Nesidiocoris</taxon>
    </lineage>
</organism>
<keyword evidence="3" id="KW-1185">Reference proteome</keyword>
<evidence type="ECO:0000313" key="2">
    <source>
        <dbReference type="EMBL" id="CAA9994512.1"/>
    </source>
</evidence>
<dbReference type="EMBL" id="CADCXU010001997">
    <property type="protein sequence ID" value="CAA9994512.1"/>
    <property type="molecule type" value="Genomic_DNA"/>
</dbReference>
<accession>A0A6H5FZ12</accession>
<dbReference type="Proteomes" id="UP000479000">
    <property type="component" value="Unassembled WGS sequence"/>
</dbReference>
<gene>
    <name evidence="2" type="ORF">NTEN_LOCUS1328</name>
</gene>